<feature type="transmembrane region" description="Helical" evidence="1">
    <location>
        <begin position="34"/>
        <end position="56"/>
    </location>
</feature>
<evidence type="ECO:0000313" key="2">
    <source>
        <dbReference type="EMBL" id="TCL59167.1"/>
    </source>
</evidence>
<reference evidence="2 3" key="1">
    <citation type="submission" date="2019-03" db="EMBL/GenBank/DDBJ databases">
        <title>Genomic Encyclopedia of Type Strains, Phase IV (KMG-IV): sequencing the most valuable type-strain genomes for metagenomic binning, comparative biology and taxonomic classification.</title>
        <authorList>
            <person name="Goeker M."/>
        </authorList>
    </citation>
    <scope>NUCLEOTIDE SEQUENCE [LARGE SCALE GENOMIC DNA]</scope>
    <source>
        <strain evidence="2 3">DSM 100451</strain>
    </source>
</reference>
<evidence type="ECO:0000256" key="1">
    <source>
        <dbReference type="SAM" id="Phobius"/>
    </source>
</evidence>
<feature type="transmembrane region" description="Helical" evidence="1">
    <location>
        <begin position="62"/>
        <end position="84"/>
    </location>
</feature>
<feature type="transmembrane region" description="Helical" evidence="1">
    <location>
        <begin position="361"/>
        <end position="384"/>
    </location>
</feature>
<feature type="transmembrane region" description="Helical" evidence="1">
    <location>
        <begin position="432"/>
        <end position="449"/>
    </location>
</feature>
<feature type="transmembrane region" description="Helical" evidence="1">
    <location>
        <begin position="491"/>
        <end position="508"/>
    </location>
</feature>
<dbReference type="Proteomes" id="UP000295184">
    <property type="component" value="Unassembled WGS sequence"/>
</dbReference>
<sequence length="636" mass="70921">MGILFSILYLAVFLAAGFVLAHRVLPASRPETQLVYTAAFGLVLLIALPALFALALGFTLPAALLALATAAGISLAGFLSRRSASGRVFRKQSAQASNVSHSPSLIPAFWGCVLPLLLFSIWLLHTHTLYYKEGAYWCGQSTYGDLPMHLSFIKSIAEQGLFPPEFPMLAGQTLYGYPFLCESVSSVFLLLGAPLKFACILPQVVALAAVFGGGWLLAKHLLHSNTKASLAFVLFFLGSGFGFAYFLEGGFENFTRIFTAYYETPTNYVEENIRWVNPIADLLIPQRATLFGWALLFPCLALLVRFALEEEYRLWPALVLLAASLPLVQTHSALALVLICGVLFTRSLVMYRTNWKALRPWLLFAAVTALIWLPLMLTQILPHTQEGSGFLRWHFNWSNEGDNYFWFYIKNIGLVYILLLPAFLWAGKKLRWVYGGGLLILLLSEFVEFQPNDYDNNKLLFIWHLLGCILVANLIVDLLKKVEKRSVQTVLCAMLVFTGTFGSILTLGREAVSQYQHFDADAIAVADYVEENTDPMGRFLCGTQLLNPVLSLSGRPILCASGTWLYYHGMDYSAQEAAVRQLLESPSNESLDQWGIDYVMIGPSERADYAVNENWFATHCTLLYDQGGYSIYQVNN</sequence>
<feature type="transmembrane region" description="Helical" evidence="1">
    <location>
        <begin position="174"/>
        <end position="193"/>
    </location>
</feature>
<feature type="transmembrane region" description="Helical" evidence="1">
    <location>
        <begin position="6"/>
        <end position="25"/>
    </location>
</feature>
<keyword evidence="1" id="KW-0472">Membrane</keyword>
<dbReference type="AlphaFoldDB" id="A0A4V2QC72"/>
<accession>A0A4V2QC72</accession>
<feature type="transmembrane region" description="Helical" evidence="1">
    <location>
        <begin position="105"/>
        <end position="124"/>
    </location>
</feature>
<protein>
    <submittedName>
        <fullName evidence="2">Uncharacterized protein</fullName>
    </submittedName>
</protein>
<proteinExistence type="predicted"/>
<name>A0A4V2QC72_9FIRM</name>
<feature type="transmembrane region" description="Helical" evidence="1">
    <location>
        <begin position="404"/>
        <end position="425"/>
    </location>
</feature>
<dbReference type="STRING" id="1650663.GCA_001486665_03214"/>
<feature type="transmembrane region" description="Helical" evidence="1">
    <location>
        <begin position="200"/>
        <end position="218"/>
    </location>
</feature>
<comment type="caution">
    <text evidence="2">The sequence shown here is derived from an EMBL/GenBank/DDBJ whole genome shotgun (WGS) entry which is preliminary data.</text>
</comment>
<keyword evidence="1" id="KW-1133">Transmembrane helix</keyword>
<evidence type="ECO:0000313" key="3">
    <source>
        <dbReference type="Proteomes" id="UP000295184"/>
    </source>
</evidence>
<feature type="transmembrane region" description="Helical" evidence="1">
    <location>
        <begin position="328"/>
        <end position="349"/>
    </location>
</feature>
<dbReference type="EMBL" id="SLUM01000006">
    <property type="protein sequence ID" value="TCL59167.1"/>
    <property type="molecule type" value="Genomic_DNA"/>
</dbReference>
<dbReference type="RefSeq" id="WP_058966681.1">
    <property type="nucleotide sequence ID" value="NZ_CABKVM010000019.1"/>
</dbReference>
<feature type="transmembrane region" description="Helical" evidence="1">
    <location>
        <begin position="290"/>
        <end position="308"/>
    </location>
</feature>
<keyword evidence="1" id="KW-0812">Transmembrane</keyword>
<dbReference type="OrthoDB" id="9255551at2"/>
<gene>
    <name evidence="2" type="ORF">EDD77_10681</name>
</gene>
<organism evidence="2 3">
    <name type="scientific">Allofournierella massiliensis</name>
    <dbReference type="NCBI Taxonomy" id="1650663"/>
    <lineage>
        <taxon>Bacteria</taxon>
        <taxon>Bacillati</taxon>
        <taxon>Bacillota</taxon>
        <taxon>Clostridia</taxon>
        <taxon>Eubacteriales</taxon>
        <taxon>Oscillospiraceae</taxon>
        <taxon>Allofournierella</taxon>
    </lineage>
</organism>
<feature type="transmembrane region" description="Helical" evidence="1">
    <location>
        <begin position="230"/>
        <end position="247"/>
    </location>
</feature>
<feature type="transmembrane region" description="Helical" evidence="1">
    <location>
        <begin position="461"/>
        <end position="479"/>
    </location>
</feature>